<protein>
    <submittedName>
        <fullName evidence="1">Uncharacterized protein</fullName>
    </submittedName>
</protein>
<name>I2GKR0_9BACT</name>
<dbReference type="EMBL" id="CAIT01000007">
    <property type="protein sequence ID" value="CCH54486.1"/>
    <property type="molecule type" value="Genomic_DNA"/>
</dbReference>
<comment type="caution">
    <text evidence="1">The sequence shown here is derived from an EMBL/GenBank/DDBJ whole genome shotgun (WGS) entry which is preliminary data.</text>
</comment>
<keyword evidence="2" id="KW-1185">Reference proteome</keyword>
<dbReference type="Proteomes" id="UP000009309">
    <property type="component" value="Unassembled WGS sequence"/>
</dbReference>
<accession>I2GKR0</accession>
<dbReference type="STRING" id="1185876.BN8_03661"/>
<dbReference type="AlphaFoldDB" id="I2GKR0"/>
<organism evidence="1 2">
    <name type="scientific">Fibrisoma limi BUZ 3</name>
    <dbReference type="NCBI Taxonomy" id="1185876"/>
    <lineage>
        <taxon>Bacteria</taxon>
        <taxon>Pseudomonadati</taxon>
        <taxon>Bacteroidota</taxon>
        <taxon>Cytophagia</taxon>
        <taxon>Cytophagales</taxon>
        <taxon>Spirosomataceae</taxon>
        <taxon>Fibrisoma</taxon>
    </lineage>
</organism>
<proteinExistence type="predicted"/>
<reference evidence="1 2" key="1">
    <citation type="journal article" date="2012" name="J. Bacteriol.">
        <title>Genome Sequence of the Filamentous Bacterium Fibrisoma limi BUZ 3T.</title>
        <authorList>
            <person name="Filippini M."/>
            <person name="Qi W."/>
            <person name="Jaenicke S."/>
            <person name="Goesmann A."/>
            <person name="Smits T.H."/>
            <person name="Bagheri H.C."/>
        </authorList>
    </citation>
    <scope>NUCLEOTIDE SEQUENCE [LARGE SCALE GENOMIC DNA]</scope>
    <source>
        <strain evidence="2">BUZ 3T</strain>
    </source>
</reference>
<evidence type="ECO:0000313" key="2">
    <source>
        <dbReference type="Proteomes" id="UP000009309"/>
    </source>
</evidence>
<evidence type="ECO:0000313" key="1">
    <source>
        <dbReference type="EMBL" id="CCH54486.1"/>
    </source>
</evidence>
<dbReference type="RefSeq" id="WP_009283064.1">
    <property type="nucleotide sequence ID" value="NZ_CAIT01000007.1"/>
</dbReference>
<gene>
    <name evidence="1" type="ORF">BN8_03661</name>
</gene>
<sequence>MKPLEQTKGELTVTINGKQYTLKFGMLAAKLVEQHGVGITTNVEIMALTLWAGLMVRHEQNQLPDGFDVATALNWMDDMSDDDLATMLVVSKTAFDRIPNVSSLVEKRLGIVPIGETPKVNLLPDATSNALPSGGKPSSK</sequence>